<evidence type="ECO:0000313" key="1">
    <source>
        <dbReference type="EMBL" id="MBB3985826.1"/>
    </source>
</evidence>
<proteinExistence type="predicted"/>
<dbReference type="AlphaFoldDB" id="A0A7W6DQG7"/>
<evidence type="ECO:0000313" key="2">
    <source>
        <dbReference type="Proteomes" id="UP000541426"/>
    </source>
</evidence>
<dbReference type="InterPro" id="IPR021295">
    <property type="entry name" value="DUF2867"/>
</dbReference>
<dbReference type="Proteomes" id="UP000541426">
    <property type="component" value="Unassembled WGS sequence"/>
</dbReference>
<gene>
    <name evidence="1" type="ORF">GGQ68_002159</name>
</gene>
<keyword evidence="2" id="KW-1185">Reference proteome</keyword>
<dbReference type="EMBL" id="JACIEJ010000004">
    <property type="protein sequence ID" value="MBB3985826.1"/>
    <property type="molecule type" value="Genomic_DNA"/>
</dbReference>
<name>A0A7W6DQG7_9RHOB</name>
<sequence>METLDYFDSQTVSLAREISPLQAWNLITEDPQPLLKIAFKVRDAVSRKFGVKSIGGFSGTSTDTVSAGDYLDFFLVEHSDDDTLVLTERDRHLDVMTCVSSQGNEISITSSVTVHNLFGTAYMIPVGIAHKVIVRNMLCRLQRKLSA</sequence>
<accession>A0A7W6DQG7</accession>
<reference evidence="1 2" key="1">
    <citation type="submission" date="2020-08" db="EMBL/GenBank/DDBJ databases">
        <title>Genomic Encyclopedia of Type Strains, Phase IV (KMG-IV): sequencing the most valuable type-strain genomes for metagenomic binning, comparative biology and taxonomic classification.</title>
        <authorList>
            <person name="Goeker M."/>
        </authorList>
    </citation>
    <scope>NUCLEOTIDE SEQUENCE [LARGE SCALE GENOMIC DNA]</scope>
    <source>
        <strain evidence="1 2">DSM 102235</strain>
    </source>
</reference>
<protein>
    <recommendedName>
        <fullName evidence="3">DUF2867 domain-containing protein</fullName>
    </recommendedName>
</protein>
<dbReference type="Pfam" id="PF11066">
    <property type="entry name" value="DUF2867"/>
    <property type="match status" value="1"/>
</dbReference>
<comment type="caution">
    <text evidence="1">The sequence shown here is derived from an EMBL/GenBank/DDBJ whole genome shotgun (WGS) entry which is preliminary data.</text>
</comment>
<organism evidence="1 2">
    <name type="scientific">Sagittula marina</name>
    <dbReference type="NCBI Taxonomy" id="943940"/>
    <lineage>
        <taxon>Bacteria</taxon>
        <taxon>Pseudomonadati</taxon>
        <taxon>Pseudomonadota</taxon>
        <taxon>Alphaproteobacteria</taxon>
        <taxon>Rhodobacterales</taxon>
        <taxon>Roseobacteraceae</taxon>
        <taxon>Sagittula</taxon>
    </lineage>
</organism>
<evidence type="ECO:0008006" key="3">
    <source>
        <dbReference type="Google" id="ProtNLM"/>
    </source>
</evidence>